<feature type="compositionally biased region" description="Basic and acidic residues" evidence="1">
    <location>
        <begin position="51"/>
        <end position="67"/>
    </location>
</feature>
<proteinExistence type="predicted"/>
<feature type="region of interest" description="Disordered" evidence="1">
    <location>
        <begin position="26"/>
        <end position="95"/>
    </location>
</feature>
<dbReference type="InterPro" id="IPR037731">
    <property type="entry name" value="ASY3-like"/>
</dbReference>
<sequence length="217" mass="24245">MGRACCFPAGTWIGAAGTATAVSKFSSSRAGCKASKPEPKHSGNHVGAPKKKLDTIESDTQSHEYANRRPTNRSLARKRAPAKLKSQNSKEPPACKENHLEKYVFLPKELFSRMLRDASTGSPLMVYGRRGKRKSHHMEAPKVGQQNNEMKDEDTSNNYKRVPLPEKFVYASVGSTLFQEKNDEMVQPNAGNLESPIVEMTEQLRILQEHLDEHILL</sequence>
<dbReference type="EMBL" id="JACXVP010000001">
    <property type="protein sequence ID" value="KAG5631074.1"/>
    <property type="molecule type" value="Genomic_DNA"/>
</dbReference>
<comment type="caution">
    <text evidence="2">The sequence shown here is derived from an EMBL/GenBank/DDBJ whole genome shotgun (WGS) entry which is preliminary data.</text>
</comment>
<dbReference type="AlphaFoldDB" id="A0A9J6B3B5"/>
<evidence type="ECO:0000313" key="3">
    <source>
        <dbReference type="Proteomes" id="UP000824120"/>
    </source>
</evidence>
<keyword evidence="3" id="KW-1185">Reference proteome</keyword>
<reference evidence="2 3" key="1">
    <citation type="submission" date="2020-09" db="EMBL/GenBank/DDBJ databases">
        <title>De no assembly of potato wild relative species, Solanum commersonii.</title>
        <authorList>
            <person name="Cho K."/>
        </authorList>
    </citation>
    <scope>NUCLEOTIDE SEQUENCE [LARGE SCALE GENOMIC DNA]</scope>
    <source>
        <strain evidence="2">LZ3.2</strain>
        <tissue evidence="2">Leaf</tissue>
    </source>
</reference>
<dbReference type="PANTHER" id="PTHR36027:SF1">
    <property type="entry name" value="MEIOSIS-SPECIFIC PROTEIN ASY3"/>
    <property type="match status" value="1"/>
</dbReference>
<accession>A0A9J6B3B5</accession>
<protein>
    <submittedName>
        <fullName evidence="2">Uncharacterized protein</fullName>
    </submittedName>
</protein>
<gene>
    <name evidence="2" type="ORF">H5410_002791</name>
</gene>
<dbReference type="GO" id="GO:0051321">
    <property type="term" value="P:meiotic cell cycle"/>
    <property type="evidence" value="ECO:0007669"/>
    <property type="project" value="InterPro"/>
</dbReference>
<dbReference type="Proteomes" id="UP000824120">
    <property type="component" value="Chromosome 1"/>
</dbReference>
<feature type="region of interest" description="Disordered" evidence="1">
    <location>
        <begin position="130"/>
        <end position="159"/>
    </location>
</feature>
<name>A0A9J6B3B5_SOLCO</name>
<evidence type="ECO:0000313" key="2">
    <source>
        <dbReference type="EMBL" id="KAG5631074.1"/>
    </source>
</evidence>
<evidence type="ECO:0000256" key="1">
    <source>
        <dbReference type="SAM" id="MobiDB-lite"/>
    </source>
</evidence>
<organism evidence="2 3">
    <name type="scientific">Solanum commersonii</name>
    <name type="common">Commerson's wild potato</name>
    <name type="synonym">Commerson's nightshade</name>
    <dbReference type="NCBI Taxonomy" id="4109"/>
    <lineage>
        <taxon>Eukaryota</taxon>
        <taxon>Viridiplantae</taxon>
        <taxon>Streptophyta</taxon>
        <taxon>Embryophyta</taxon>
        <taxon>Tracheophyta</taxon>
        <taxon>Spermatophyta</taxon>
        <taxon>Magnoliopsida</taxon>
        <taxon>eudicotyledons</taxon>
        <taxon>Gunneridae</taxon>
        <taxon>Pentapetalae</taxon>
        <taxon>asterids</taxon>
        <taxon>lamiids</taxon>
        <taxon>Solanales</taxon>
        <taxon>Solanaceae</taxon>
        <taxon>Solanoideae</taxon>
        <taxon>Solaneae</taxon>
        <taxon>Solanum</taxon>
    </lineage>
</organism>
<dbReference type="PANTHER" id="PTHR36027">
    <property type="entry name" value="MEIOSIS-SPECIFIC PROTEIN ASY3"/>
    <property type="match status" value="1"/>
</dbReference>
<dbReference type="OrthoDB" id="751607at2759"/>